<evidence type="ECO:0000313" key="2">
    <source>
        <dbReference type="Proteomes" id="UP000813018"/>
    </source>
</evidence>
<protein>
    <recommendedName>
        <fullName evidence="3">SpoIIAA-like</fullName>
    </recommendedName>
</protein>
<gene>
    <name evidence="1" type="ORF">K0O23_17845</name>
</gene>
<comment type="caution">
    <text evidence="1">The sequence shown here is derived from an EMBL/GenBank/DDBJ whole genome shotgun (WGS) entry which is preliminary data.</text>
</comment>
<organism evidence="1 2">
    <name type="scientific">Pontibacter aydingkolensis</name>
    <dbReference type="NCBI Taxonomy" id="1911536"/>
    <lineage>
        <taxon>Bacteria</taxon>
        <taxon>Pseudomonadati</taxon>
        <taxon>Bacteroidota</taxon>
        <taxon>Cytophagia</taxon>
        <taxon>Cytophagales</taxon>
        <taxon>Hymenobacteraceae</taxon>
        <taxon>Pontibacter</taxon>
    </lineage>
</organism>
<name>A0ABS7CYL4_9BACT</name>
<proteinExistence type="predicted"/>
<keyword evidence="2" id="KW-1185">Reference proteome</keyword>
<evidence type="ECO:0000313" key="1">
    <source>
        <dbReference type="EMBL" id="MBW7468944.1"/>
    </source>
</evidence>
<reference evidence="1 2" key="1">
    <citation type="journal article" date="2016" name="Int. J. Syst. Evol. Microbiol.">
        <title>Pontibacter aydingkolensis sp. nov., isolated from soil of a salt lake.</title>
        <authorList>
            <person name="Osman G."/>
            <person name="Zhang T."/>
            <person name="Lou K."/>
            <person name="Gao Y."/>
            <person name="Chang W."/>
            <person name="Lin Q."/>
            <person name="Yang H.M."/>
            <person name="Huo X.D."/>
            <person name="Wang N."/>
        </authorList>
    </citation>
    <scope>NUCLEOTIDE SEQUENCE [LARGE SCALE GENOMIC DNA]</scope>
    <source>
        <strain evidence="1 2">KACC 19255</strain>
    </source>
</reference>
<sequence>MVIKDTPYVGISHDVATDILFINWKQKPTIKQLKDTYLSALQHVQQTCLITSFCTDLTAIGPLNREQEAWLMLEFYPSVYQIIKSSINAAVVFSEEHFKAIVTNYQQPAYLSRQDFIHFNYFTAYQEATHWLIDIKKGQETMCS</sequence>
<accession>A0ABS7CYL4</accession>
<dbReference type="Proteomes" id="UP000813018">
    <property type="component" value="Unassembled WGS sequence"/>
</dbReference>
<evidence type="ECO:0008006" key="3">
    <source>
        <dbReference type="Google" id="ProtNLM"/>
    </source>
</evidence>
<dbReference type="RefSeq" id="WP_219878817.1">
    <property type="nucleotide sequence ID" value="NZ_JAHYXK010000022.1"/>
</dbReference>
<dbReference type="EMBL" id="JAHYXK010000022">
    <property type="protein sequence ID" value="MBW7468944.1"/>
    <property type="molecule type" value="Genomic_DNA"/>
</dbReference>